<feature type="compositionally biased region" description="Basic and acidic residues" evidence="1">
    <location>
        <begin position="372"/>
        <end position="386"/>
    </location>
</feature>
<keyword evidence="2" id="KW-0472">Membrane</keyword>
<dbReference type="Proteomes" id="UP001642483">
    <property type="component" value="Unassembled WGS sequence"/>
</dbReference>
<evidence type="ECO:0000256" key="1">
    <source>
        <dbReference type="SAM" id="MobiDB-lite"/>
    </source>
</evidence>
<proteinExistence type="predicted"/>
<accession>A0ABP0FYA5</accession>
<feature type="compositionally biased region" description="Basic and acidic residues" evidence="1">
    <location>
        <begin position="436"/>
        <end position="448"/>
    </location>
</feature>
<protein>
    <submittedName>
        <fullName evidence="3">Uncharacterized protein</fullName>
    </submittedName>
</protein>
<feature type="transmembrane region" description="Helical" evidence="2">
    <location>
        <begin position="7"/>
        <end position="29"/>
    </location>
</feature>
<evidence type="ECO:0000313" key="3">
    <source>
        <dbReference type="EMBL" id="CAK8684578.1"/>
    </source>
</evidence>
<dbReference type="Pfam" id="PF01275">
    <property type="entry name" value="Myelin_PLP"/>
    <property type="match status" value="1"/>
</dbReference>
<evidence type="ECO:0000313" key="4">
    <source>
        <dbReference type="Proteomes" id="UP001642483"/>
    </source>
</evidence>
<feature type="transmembrane region" description="Helical" evidence="2">
    <location>
        <begin position="125"/>
        <end position="154"/>
    </location>
</feature>
<dbReference type="InterPro" id="IPR001614">
    <property type="entry name" value="Myelin_PLP"/>
</dbReference>
<sequence>MRCSATSLFLTIVNLVGAYMSTIAGYMALGDTLKLFRLYGPDKGNGNPALDDPPRYWVNPNTKQWEMIDKYSRGNLVPQVFQGVQYYLIALAVFMTINAIAFMVDSVRSKKAVNDRTYQGRRTGLSAISCTGWLAGYSFFLTMLWLVMVGFGVLPLVEWVITMQRCWDLDSFSDASSQYICVDLVQYGLVFFRDRSGGVFGLICGKGPIKRGDLEGLCSNYYPTFSLFLASFIGSCIALLSEALFSIRHATNFVYLKVRRYENPHAPPDPNKNAPYSTYPESNYGNSVPNPNYENNVLLLDPSQFPRDADVGSYRKSPDGDVMEMREMHYGEGDHHQASRRYPSSVDESVPSYPKRPPSYSGSTRRHRRRSRESFKKPRQYDDRPSSRGRYVSSDDDSDYDAKIRHNESDQMESSDHALSTSSYRPKPLRRKSRGARSDPDIPRQSERSRRKKSRRREESPPSDFYMQEDRRRQGSRSVM</sequence>
<feature type="transmembrane region" description="Helical" evidence="2">
    <location>
        <begin position="84"/>
        <end position="104"/>
    </location>
</feature>
<dbReference type="PANTHER" id="PTHR11683">
    <property type="entry name" value="MYELIN PROTEOLIPID"/>
    <property type="match status" value="1"/>
</dbReference>
<keyword evidence="2" id="KW-0812">Transmembrane</keyword>
<keyword evidence="2" id="KW-1133">Transmembrane helix</keyword>
<dbReference type="EMBL" id="CAWYQH010000097">
    <property type="protein sequence ID" value="CAK8684578.1"/>
    <property type="molecule type" value="Genomic_DNA"/>
</dbReference>
<feature type="compositionally biased region" description="Basic and acidic residues" evidence="1">
    <location>
        <begin position="400"/>
        <end position="409"/>
    </location>
</feature>
<comment type="caution">
    <text evidence="3">The sequence shown here is derived from an EMBL/GenBank/DDBJ whole genome shotgun (WGS) entry which is preliminary data.</text>
</comment>
<dbReference type="PANTHER" id="PTHR11683:SF12">
    <property type="entry name" value="M6, ISOFORM F"/>
    <property type="match status" value="1"/>
</dbReference>
<name>A0ABP0FYA5_CLALP</name>
<feature type="compositionally biased region" description="Polar residues" evidence="1">
    <location>
        <begin position="274"/>
        <end position="295"/>
    </location>
</feature>
<feature type="region of interest" description="Disordered" evidence="1">
    <location>
        <begin position="332"/>
        <end position="480"/>
    </location>
</feature>
<keyword evidence="4" id="KW-1185">Reference proteome</keyword>
<feature type="region of interest" description="Disordered" evidence="1">
    <location>
        <begin position="264"/>
        <end position="298"/>
    </location>
</feature>
<feature type="transmembrane region" description="Helical" evidence="2">
    <location>
        <begin position="221"/>
        <end position="240"/>
    </location>
</feature>
<organism evidence="3 4">
    <name type="scientific">Clavelina lepadiformis</name>
    <name type="common">Light-bulb sea squirt</name>
    <name type="synonym">Ascidia lepadiformis</name>
    <dbReference type="NCBI Taxonomy" id="159417"/>
    <lineage>
        <taxon>Eukaryota</taxon>
        <taxon>Metazoa</taxon>
        <taxon>Chordata</taxon>
        <taxon>Tunicata</taxon>
        <taxon>Ascidiacea</taxon>
        <taxon>Aplousobranchia</taxon>
        <taxon>Clavelinidae</taxon>
        <taxon>Clavelina</taxon>
    </lineage>
</organism>
<reference evidence="3 4" key="1">
    <citation type="submission" date="2024-02" db="EMBL/GenBank/DDBJ databases">
        <authorList>
            <person name="Daric V."/>
            <person name="Darras S."/>
        </authorList>
    </citation>
    <scope>NUCLEOTIDE SEQUENCE [LARGE SCALE GENOMIC DNA]</scope>
</reference>
<gene>
    <name evidence="3" type="ORF">CVLEPA_LOCUS15551</name>
</gene>
<evidence type="ECO:0000256" key="2">
    <source>
        <dbReference type="SAM" id="Phobius"/>
    </source>
</evidence>